<dbReference type="OrthoDB" id="9810636at2"/>
<comment type="similarity">
    <text evidence="1 4">Belongs to the bacterial solute-binding protein 9 family.</text>
</comment>
<dbReference type="PRINTS" id="PR00690">
    <property type="entry name" value="ADHESNFAMILY"/>
</dbReference>
<name>B8HT56_CYAP4</name>
<dbReference type="InterPro" id="IPR006128">
    <property type="entry name" value="Lipoprotein_PsaA-like"/>
</dbReference>
<dbReference type="Pfam" id="PF01297">
    <property type="entry name" value="ZnuA"/>
    <property type="match status" value="1"/>
</dbReference>
<sequence length="365" mass="40010">MIDSKPELRGLCREFRWRLSLVASAIALGLGSCTNPTSPEASQPESAPLTTPVSTAAQLQVVTTFIPITEFTQAVVGDRARVTQLLPNNVGPHDYQAKPADAQTLAQADVLVKNGLGMEAFLEDLVKNAANPKLRIIDSSQGVQTIRTETIEEHSHSHDDKEAGHEHGEFNPHIWLDPKRAIQQVETIRDGLIAADTAGKETYTANAAAYISRLKELDRQFTTQLRPFAGKTFVTYHDFAPYFAQSYNLKAEFLVGIPEENASPADVQRVIDAAKNSNLRMLLTEPQVMGNPFSALAKDLNVQVSYFDPIETAPGEGVQPDYYFTVMGQNLTNLTTALGGKTTQSFLPQRSLPLAIVPQPLRLPF</sequence>
<organism evidence="5">
    <name type="scientific">Cyanothece sp. (strain PCC 7425 / ATCC 29141)</name>
    <dbReference type="NCBI Taxonomy" id="395961"/>
    <lineage>
        <taxon>Bacteria</taxon>
        <taxon>Bacillati</taxon>
        <taxon>Cyanobacteriota</taxon>
        <taxon>Cyanophyceae</taxon>
        <taxon>Gomontiellales</taxon>
        <taxon>Cyanothecaceae</taxon>
        <taxon>Cyanothece</taxon>
    </lineage>
</organism>
<dbReference type="eggNOG" id="COG0803">
    <property type="taxonomic scope" value="Bacteria"/>
</dbReference>
<dbReference type="InterPro" id="IPR006127">
    <property type="entry name" value="ZnuA-like"/>
</dbReference>
<proteinExistence type="inferred from homology"/>
<dbReference type="KEGG" id="cyn:Cyan7425_1915"/>
<dbReference type="Gene3D" id="3.40.50.1980">
    <property type="entry name" value="Nitrogenase molybdenum iron protein domain"/>
    <property type="match status" value="2"/>
</dbReference>
<dbReference type="PROSITE" id="PS51257">
    <property type="entry name" value="PROKAR_LIPOPROTEIN"/>
    <property type="match status" value="1"/>
</dbReference>
<dbReference type="InterPro" id="IPR006129">
    <property type="entry name" value="AdhesinB"/>
</dbReference>
<keyword evidence="3" id="KW-0732">Signal</keyword>
<evidence type="ECO:0000256" key="1">
    <source>
        <dbReference type="ARBA" id="ARBA00011028"/>
    </source>
</evidence>
<gene>
    <name evidence="5" type="ordered locus">Cyan7425_1915</name>
</gene>
<dbReference type="PANTHER" id="PTHR42953:SF3">
    <property type="entry name" value="HIGH-AFFINITY ZINC UPTAKE SYSTEM PROTEIN ZNUA"/>
    <property type="match status" value="1"/>
</dbReference>
<dbReference type="STRING" id="395961.Cyan7425_1915"/>
<dbReference type="GO" id="GO:0030001">
    <property type="term" value="P:metal ion transport"/>
    <property type="evidence" value="ECO:0007669"/>
    <property type="project" value="InterPro"/>
</dbReference>
<dbReference type="GO" id="GO:0007155">
    <property type="term" value="P:cell adhesion"/>
    <property type="evidence" value="ECO:0007669"/>
    <property type="project" value="InterPro"/>
</dbReference>
<dbReference type="SUPFAM" id="SSF53807">
    <property type="entry name" value="Helical backbone' metal receptor"/>
    <property type="match status" value="1"/>
</dbReference>
<accession>B8HT56</accession>
<reference evidence="5" key="1">
    <citation type="submission" date="2009-01" db="EMBL/GenBank/DDBJ databases">
        <title>Complete sequence of chromosome Cyanothece sp. PCC 7425.</title>
        <authorList>
            <consortium name="US DOE Joint Genome Institute"/>
            <person name="Lucas S."/>
            <person name="Copeland A."/>
            <person name="Lapidus A."/>
            <person name="Glavina del Rio T."/>
            <person name="Dalin E."/>
            <person name="Tice H."/>
            <person name="Bruce D."/>
            <person name="Goodwin L."/>
            <person name="Pitluck S."/>
            <person name="Sims D."/>
            <person name="Meineke L."/>
            <person name="Brettin T."/>
            <person name="Detter J.C."/>
            <person name="Han C."/>
            <person name="Larimer F."/>
            <person name="Land M."/>
            <person name="Hauser L."/>
            <person name="Kyrpides N."/>
            <person name="Ovchinnikova G."/>
            <person name="Liberton M."/>
            <person name="Stoeckel J."/>
            <person name="Banerjee A."/>
            <person name="Singh A."/>
            <person name="Page L."/>
            <person name="Sato H."/>
            <person name="Zhao L."/>
            <person name="Sherman L."/>
            <person name="Pakrasi H."/>
            <person name="Richardson P."/>
        </authorList>
    </citation>
    <scope>NUCLEOTIDE SEQUENCE</scope>
    <source>
        <strain evidence="5">PCC 7425</strain>
    </source>
</reference>
<dbReference type="GO" id="GO:0046872">
    <property type="term" value="F:metal ion binding"/>
    <property type="evidence" value="ECO:0007669"/>
    <property type="project" value="InterPro"/>
</dbReference>
<dbReference type="HOGENOM" id="CLU_016838_1_0_3"/>
<dbReference type="PRINTS" id="PR00691">
    <property type="entry name" value="ADHESINB"/>
</dbReference>
<keyword evidence="2 4" id="KW-0813">Transport</keyword>
<evidence type="ECO:0000256" key="4">
    <source>
        <dbReference type="RuleBase" id="RU003512"/>
    </source>
</evidence>
<evidence type="ECO:0000256" key="3">
    <source>
        <dbReference type="ARBA" id="ARBA00022729"/>
    </source>
</evidence>
<dbReference type="InterPro" id="IPR050492">
    <property type="entry name" value="Bact_metal-bind_prot9"/>
</dbReference>
<protein>
    <submittedName>
        <fullName evidence="5">Periplasmic solute binding protein</fullName>
    </submittedName>
</protein>
<dbReference type="PANTHER" id="PTHR42953">
    <property type="entry name" value="HIGH-AFFINITY ZINC UPTAKE SYSTEM PROTEIN ZNUA-RELATED"/>
    <property type="match status" value="1"/>
</dbReference>
<evidence type="ECO:0000256" key="2">
    <source>
        <dbReference type="ARBA" id="ARBA00022448"/>
    </source>
</evidence>
<dbReference type="AlphaFoldDB" id="B8HT56"/>
<evidence type="ECO:0000313" key="5">
    <source>
        <dbReference type="EMBL" id="ACL44282.1"/>
    </source>
</evidence>
<dbReference type="EMBL" id="CP001344">
    <property type="protein sequence ID" value="ACL44282.1"/>
    <property type="molecule type" value="Genomic_DNA"/>
</dbReference>